<evidence type="ECO:0008006" key="3">
    <source>
        <dbReference type="Google" id="ProtNLM"/>
    </source>
</evidence>
<dbReference type="SUPFAM" id="SSF102405">
    <property type="entry name" value="MCP/YpsA-like"/>
    <property type="match status" value="1"/>
</dbReference>
<protein>
    <recommendedName>
        <fullName evidence="3">Lysine decarboxylase family protein</fullName>
    </recommendedName>
</protein>
<proteinExistence type="predicted"/>
<accession>A0A3B0PNK7</accession>
<name>A0A3B0PNK7_9CHLA</name>
<dbReference type="OrthoDB" id="18376at2"/>
<sequence>MYNLFHRNHDATSPDGYLTSPLRMLSPNIYEGEIEILNIPEYFLGFHLPKHCLHLNLKSSLAQLGVDAKITEAELSKECSRARLLLQISSHDPVASVMLTLLEPGDYIAKLFASDDRRLVRSPKYLERMLKHTDKSGMPLLCFGKKLEHLISLDVIDDRLVVSLPTLPGVIHYDHKIYGLLPLIGKALGQPNMRVRNFLSLYQHKVEREKLPLRDRILLIKTEPLHIRTVFARVVDSLLPEGIKHTAANILEPTTQESGDIYEFYGTSSVPIETIPLEFFTIEPYKEHSFFCYRDLLKSSLESERCIFDIFETTPGTQEKAATFISKGSEISELSQNSWLVGSAKSLYDKTEPYPTNLQEYIEEQPCFPFLQAMETGHITSQGVLFSRYFPSACLKGMLLSYHVNYYLKQIYFQIPSYSYGEYFSEHDRSLLMDLYFAGISTFWVDKVSKRVLQYVKRRGKDSGMFVPTQRVQEFRSAYFIGIHGSCIVSEGYKEDLCALLKGLHDLTQDLPIPGFPPNNPLAIITGGGPGAMAIGNEVATELNLLSCGNTVDFEQSKGAHQAANPYTQAKMTYRLSSLIQRQEHFHVDLALFVTGGMGTDFELSLELISIKTGKKPPVPIFLIGPASYWKEKVTPAYQSNCKAGTNRGSEWVSNCVFCISTPQAGIEIFKRYLNNTLPIGPEYPPYPDGFIEV</sequence>
<dbReference type="PANTHER" id="PTHR43393:SF3">
    <property type="entry name" value="LYSINE DECARBOXYLASE-LIKE PROTEIN"/>
    <property type="match status" value="1"/>
</dbReference>
<keyword evidence="2" id="KW-1185">Reference proteome</keyword>
<dbReference type="Proteomes" id="UP000258476">
    <property type="component" value="Chromosome"/>
</dbReference>
<dbReference type="RefSeq" id="WP_117273955.1">
    <property type="nucleotide sequence ID" value="NZ_LS992154.1"/>
</dbReference>
<reference evidence="2" key="1">
    <citation type="submission" date="2017-11" db="EMBL/GenBank/DDBJ databases">
        <authorList>
            <person name="Seth-Smith MB H."/>
        </authorList>
    </citation>
    <scope>NUCLEOTIDE SEQUENCE [LARGE SCALE GENOMIC DNA]</scope>
</reference>
<evidence type="ECO:0000313" key="1">
    <source>
        <dbReference type="EMBL" id="SYX08743.1"/>
    </source>
</evidence>
<dbReference type="AlphaFoldDB" id="A0A3B0PNK7"/>
<dbReference type="EMBL" id="LS992154">
    <property type="protein sequence ID" value="SYX08743.1"/>
    <property type="molecule type" value="Genomic_DNA"/>
</dbReference>
<evidence type="ECO:0000313" key="2">
    <source>
        <dbReference type="Proteomes" id="UP000258476"/>
    </source>
</evidence>
<gene>
    <name evidence="1" type="ORF">C834K_0271</name>
</gene>
<dbReference type="InterPro" id="IPR052341">
    <property type="entry name" value="LOG_family_nucleotidases"/>
</dbReference>
<dbReference type="PANTHER" id="PTHR43393">
    <property type="entry name" value="CYTOKININ RIBOSIDE 5'-MONOPHOSPHATE PHOSPHORIBOHYDROLASE"/>
    <property type="match status" value="1"/>
</dbReference>
<dbReference type="Gene3D" id="3.40.50.450">
    <property type="match status" value="1"/>
</dbReference>
<dbReference type="KEGG" id="chla:C834K_0271"/>
<organism evidence="1 2">
    <name type="scientific">Chlamydia poikilotherma</name>
    <dbReference type="NCBI Taxonomy" id="1967783"/>
    <lineage>
        <taxon>Bacteria</taxon>
        <taxon>Pseudomonadati</taxon>
        <taxon>Chlamydiota</taxon>
        <taxon>Chlamydiia</taxon>
        <taxon>Chlamydiales</taxon>
        <taxon>Chlamydiaceae</taxon>
        <taxon>Chlamydia/Chlamydophila group</taxon>
        <taxon>Chlamydia</taxon>
    </lineage>
</organism>
<dbReference type="GO" id="GO:0005829">
    <property type="term" value="C:cytosol"/>
    <property type="evidence" value="ECO:0007669"/>
    <property type="project" value="TreeGrafter"/>
</dbReference>